<dbReference type="GO" id="GO:0006298">
    <property type="term" value="P:mismatch repair"/>
    <property type="evidence" value="ECO:0007669"/>
    <property type="project" value="TreeGrafter"/>
</dbReference>
<dbReference type="GO" id="GO:0043626">
    <property type="term" value="C:PCNA complex"/>
    <property type="evidence" value="ECO:0007669"/>
    <property type="project" value="TreeGrafter"/>
</dbReference>
<dbReference type="FunFam" id="3.10.150.10:FF:000008">
    <property type="entry name" value="Proliferating cell nuclear antigen"/>
    <property type="match status" value="1"/>
</dbReference>
<name>A0AAD7UF97_9STRA</name>
<feature type="domain" description="Proliferating cell nuclear antigen PCNA N-terminal" evidence="8">
    <location>
        <begin position="1"/>
        <end position="124"/>
    </location>
</feature>
<dbReference type="Proteomes" id="UP001230188">
    <property type="component" value="Unassembled WGS sequence"/>
</dbReference>
<evidence type="ECO:0000256" key="4">
    <source>
        <dbReference type="ARBA" id="ARBA00023125"/>
    </source>
</evidence>
<feature type="domain" description="Proliferating cell nuclear antigen PCNA C-terminal" evidence="9">
    <location>
        <begin position="127"/>
        <end position="257"/>
    </location>
</feature>
<comment type="subcellular location">
    <subcellularLocation>
        <location evidence="1 6">Nucleus</location>
    </subcellularLocation>
</comment>
<proteinExistence type="inferred from homology"/>
<dbReference type="PRINTS" id="PR00339">
    <property type="entry name" value="PCNACYCLIN"/>
</dbReference>
<comment type="similarity">
    <text evidence="2 7">Belongs to the PCNA family.</text>
</comment>
<dbReference type="EMBL" id="JAQMWT010000362">
    <property type="protein sequence ID" value="KAJ8602995.1"/>
    <property type="molecule type" value="Genomic_DNA"/>
</dbReference>
<dbReference type="Gene3D" id="3.70.10.10">
    <property type="match status" value="1"/>
</dbReference>
<evidence type="ECO:0000259" key="9">
    <source>
        <dbReference type="Pfam" id="PF02747"/>
    </source>
</evidence>
<evidence type="ECO:0000313" key="10">
    <source>
        <dbReference type="EMBL" id="KAJ8602995.1"/>
    </source>
</evidence>
<dbReference type="FunFam" id="3.10.150.10:FF:000006">
    <property type="entry name" value="Proliferating cell nuclear antigen"/>
    <property type="match status" value="1"/>
</dbReference>
<evidence type="ECO:0000313" key="11">
    <source>
        <dbReference type="Proteomes" id="UP001230188"/>
    </source>
</evidence>
<comment type="function">
    <text evidence="6">This protein is an auxiliary protein of DNA polymerase delta and is involved in the control of eukaryotic DNA replication by increasing the polymerase's processivity during elongation of the leading strand.</text>
</comment>
<dbReference type="FunFam" id="3.70.10.10:FF:000001">
    <property type="entry name" value="Proliferating cell nuclear antigen"/>
    <property type="match status" value="1"/>
</dbReference>
<keyword evidence="11" id="KW-1185">Reference proteome</keyword>
<organism evidence="10 11">
    <name type="scientific">Chrysophaeum taylorii</name>
    <dbReference type="NCBI Taxonomy" id="2483200"/>
    <lineage>
        <taxon>Eukaryota</taxon>
        <taxon>Sar</taxon>
        <taxon>Stramenopiles</taxon>
        <taxon>Ochrophyta</taxon>
        <taxon>Pelagophyceae</taxon>
        <taxon>Pelagomonadales</taxon>
        <taxon>Pelagomonadaceae</taxon>
        <taxon>Chrysophaeum</taxon>
    </lineage>
</organism>
<evidence type="ECO:0000256" key="6">
    <source>
        <dbReference type="RuleBase" id="RU000641"/>
    </source>
</evidence>
<dbReference type="HAMAP" id="MF_00317">
    <property type="entry name" value="DNApol_clamp_arch"/>
    <property type="match status" value="1"/>
</dbReference>
<dbReference type="GO" id="GO:0006275">
    <property type="term" value="P:regulation of DNA replication"/>
    <property type="evidence" value="ECO:0007669"/>
    <property type="project" value="InterPro"/>
</dbReference>
<dbReference type="InterPro" id="IPR022659">
    <property type="entry name" value="Pr_cel_nuc_antig_CS"/>
</dbReference>
<evidence type="ECO:0000256" key="7">
    <source>
        <dbReference type="RuleBase" id="RU003671"/>
    </source>
</evidence>
<dbReference type="PANTHER" id="PTHR11352">
    <property type="entry name" value="PROLIFERATING CELL NUCLEAR ANTIGEN"/>
    <property type="match status" value="1"/>
</dbReference>
<dbReference type="InterPro" id="IPR000730">
    <property type="entry name" value="Pr_cel_nuc_antig"/>
</dbReference>
<evidence type="ECO:0000256" key="3">
    <source>
        <dbReference type="ARBA" id="ARBA00022705"/>
    </source>
</evidence>
<gene>
    <name evidence="10" type="ORF">CTAYLR_001519</name>
</gene>
<evidence type="ECO:0000256" key="2">
    <source>
        <dbReference type="ARBA" id="ARBA00010462"/>
    </source>
</evidence>
<dbReference type="PANTHER" id="PTHR11352:SF0">
    <property type="entry name" value="PROLIFERATING CELL NUCLEAR ANTIGEN"/>
    <property type="match status" value="1"/>
</dbReference>
<dbReference type="AlphaFoldDB" id="A0AAD7UF97"/>
<dbReference type="PROSITE" id="PS01251">
    <property type="entry name" value="PCNA_1"/>
    <property type="match status" value="1"/>
</dbReference>
<dbReference type="GO" id="GO:0006272">
    <property type="term" value="P:leading strand elongation"/>
    <property type="evidence" value="ECO:0007669"/>
    <property type="project" value="TreeGrafter"/>
</dbReference>
<evidence type="ECO:0000256" key="1">
    <source>
        <dbReference type="ARBA" id="ARBA00004123"/>
    </source>
</evidence>
<protein>
    <recommendedName>
        <fullName evidence="6">DNA sliding clamp PCNA</fullName>
    </recommendedName>
</protein>
<dbReference type="Pfam" id="PF02747">
    <property type="entry name" value="PCNA_C"/>
    <property type="match status" value="1"/>
</dbReference>
<reference evidence="10" key="1">
    <citation type="submission" date="2023-01" db="EMBL/GenBank/DDBJ databases">
        <title>Metagenome sequencing of chrysophaentin producing Chrysophaeum taylorii.</title>
        <authorList>
            <person name="Davison J."/>
            <person name="Bewley C."/>
        </authorList>
    </citation>
    <scope>NUCLEOTIDE SEQUENCE</scope>
    <source>
        <strain evidence="10">NIES-1699</strain>
    </source>
</reference>
<accession>A0AAD7UF97</accession>
<dbReference type="NCBIfam" id="TIGR00590">
    <property type="entry name" value="pcna"/>
    <property type="match status" value="1"/>
</dbReference>
<dbReference type="GO" id="GO:0003677">
    <property type="term" value="F:DNA binding"/>
    <property type="evidence" value="ECO:0007669"/>
    <property type="project" value="UniProtKB-KW"/>
</dbReference>
<keyword evidence="5 6" id="KW-0539">Nucleus</keyword>
<keyword evidence="4 7" id="KW-0238">DNA-binding</keyword>
<dbReference type="Pfam" id="PF00705">
    <property type="entry name" value="PCNA_N"/>
    <property type="match status" value="1"/>
</dbReference>
<dbReference type="GO" id="GO:0019985">
    <property type="term" value="P:translesion synthesis"/>
    <property type="evidence" value="ECO:0007669"/>
    <property type="project" value="TreeGrafter"/>
</dbReference>
<dbReference type="InterPro" id="IPR046938">
    <property type="entry name" value="DNA_clamp_sf"/>
</dbReference>
<dbReference type="GO" id="GO:0030337">
    <property type="term" value="F:DNA polymerase processivity factor activity"/>
    <property type="evidence" value="ECO:0007669"/>
    <property type="project" value="InterPro"/>
</dbReference>
<evidence type="ECO:0000259" key="8">
    <source>
        <dbReference type="Pfam" id="PF00705"/>
    </source>
</evidence>
<dbReference type="InterPro" id="IPR022649">
    <property type="entry name" value="Pr_cel_nuc_antig_C"/>
</dbReference>
<keyword evidence="3 7" id="KW-0235">DNA replication</keyword>
<dbReference type="InterPro" id="IPR022648">
    <property type="entry name" value="Pr_cel_nuc_antig_N"/>
</dbReference>
<evidence type="ECO:0000256" key="5">
    <source>
        <dbReference type="ARBA" id="ARBA00023242"/>
    </source>
</evidence>
<sequence length="262" mass="28562">MFEATLDKAQLLKMIVESIKDLVNDANVEVKETGVSLQAMDSSHVALVSLNLHSALFSHFRCDRAVPLGLNLSNFAKILKCAGNDDSVTLKALDDGEVLTIVFESPGQERTSEFELKLMDIDTEHLGIPDEEYAASAKISAKEFQRIVRDMSVLGDTCTIACTKEGINFSVNGDLGKGSINLRQNAAVDKEDDAVEITLDEPVELSFALRYLNFFTKATPLAARVHISMSPEVPVVVAYSVGEEEGMGNLSFYLAPKIEDDA</sequence>
<dbReference type="SUPFAM" id="SSF55979">
    <property type="entry name" value="DNA clamp"/>
    <property type="match status" value="2"/>
</dbReference>
<comment type="caution">
    <text evidence="10">The sequence shown here is derived from an EMBL/GenBank/DDBJ whole genome shotgun (WGS) entry which is preliminary data.</text>
</comment>
<dbReference type="CDD" id="cd00577">
    <property type="entry name" value="PCNA"/>
    <property type="match status" value="1"/>
</dbReference>
<dbReference type="PROSITE" id="PS00293">
    <property type="entry name" value="PCNA_2"/>
    <property type="match status" value="1"/>
</dbReference>